<dbReference type="InterPro" id="IPR035093">
    <property type="entry name" value="RelE/ParE_toxin_dom_sf"/>
</dbReference>
<dbReference type="KEGG" id="slr:L21SP2_0689"/>
<reference evidence="1 2" key="1">
    <citation type="journal article" date="2015" name="Stand. Genomic Sci.">
        <title>Complete genome sequence and description of Salinispira pacifica gen. nov., sp. nov., a novel spirochaete isolated form a hypersaline microbial mat.</title>
        <authorList>
            <person name="Ben Hania W."/>
            <person name="Joseph M."/>
            <person name="Schumann P."/>
            <person name="Bunk B."/>
            <person name="Fiebig A."/>
            <person name="Sproer C."/>
            <person name="Klenk H.P."/>
            <person name="Fardeau M.L."/>
            <person name="Spring S."/>
        </authorList>
    </citation>
    <scope>NUCLEOTIDE SEQUENCE [LARGE SCALE GENOMIC DNA]</scope>
    <source>
        <strain evidence="1 2">L21-RPul-D2</strain>
    </source>
</reference>
<dbReference type="eggNOG" id="COG3549">
    <property type="taxonomic scope" value="Bacteria"/>
</dbReference>
<name>V5WG27_9SPIO</name>
<dbReference type="Gene3D" id="3.30.2310.20">
    <property type="entry name" value="RelE-like"/>
    <property type="match status" value="1"/>
</dbReference>
<proteinExistence type="predicted"/>
<sequence length="75" mass="8994">MVFEFVELVLVIDAAVDINDFWKLPALKFEKLRGYRSRYSFRITRKYRLEADIEWKNDQHTIGIVGIDELSSHYQ</sequence>
<evidence type="ECO:0000313" key="2">
    <source>
        <dbReference type="Proteomes" id="UP000018680"/>
    </source>
</evidence>
<organism evidence="1 2">
    <name type="scientific">Salinispira pacifica</name>
    <dbReference type="NCBI Taxonomy" id="1307761"/>
    <lineage>
        <taxon>Bacteria</taxon>
        <taxon>Pseudomonadati</taxon>
        <taxon>Spirochaetota</taxon>
        <taxon>Spirochaetia</taxon>
        <taxon>Spirochaetales</taxon>
        <taxon>Spirochaetaceae</taxon>
        <taxon>Salinispira</taxon>
    </lineage>
</organism>
<gene>
    <name evidence="1" type="ORF">L21SP2_0689</name>
</gene>
<dbReference type="Proteomes" id="UP000018680">
    <property type="component" value="Chromosome"/>
</dbReference>
<evidence type="ECO:0000313" key="1">
    <source>
        <dbReference type="EMBL" id="AHC14116.1"/>
    </source>
</evidence>
<dbReference type="STRING" id="1307761.L21SP2_0689"/>
<dbReference type="EMBL" id="CP006939">
    <property type="protein sequence ID" value="AHC14116.1"/>
    <property type="molecule type" value="Genomic_DNA"/>
</dbReference>
<dbReference type="HOGENOM" id="CLU_156368_2_0_12"/>
<protein>
    <submittedName>
        <fullName evidence="1">Uncharacterized protein</fullName>
    </submittedName>
</protein>
<accession>V5WG27</accession>
<keyword evidence="2" id="KW-1185">Reference proteome</keyword>
<dbReference type="AlphaFoldDB" id="V5WG27"/>